<evidence type="ECO:0000313" key="2">
    <source>
        <dbReference type="Proteomes" id="UP000510822"/>
    </source>
</evidence>
<evidence type="ECO:0000313" key="1">
    <source>
        <dbReference type="EMBL" id="QLI80985.1"/>
    </source>
</evidence>
<dbReference type="Proteomes" id="UP000510822">
    <property type="component" value="Chromosome"/>
</dbReference>
<dbReference type="AlphaFoldDB" id="A0A7D5ZA03"/>
<proteinExistence type="predicted"/>
<sequence length="274" mass="30920">MRQELKICSALILAIAAFIPTHLAVKELTRAKLADEINTALPPLVQIAFALGDRNLAANVSGLRSLVVSTSNMQSSQYTVLARVQADTAWLNPMHEDNYYIAAAILPWEGQLAPTQFILERARLSRTFDWQPGFYEGFNIYHFDKAPVKAADTLIKAAQNALSENDKLTLLNIAARWYEKGYEPALAKNVVEGMAKQSNHPEFRAYLETRSKRLEILEQLQMAANQYQKSNGKQAINFEELLEARLISQLPTDPFGFGYYFDREGKPQLRNTPQ</sequence>
<name>A0A7D5ZA03_9NEIS</name>
<dbReference type="KEGG" id="cfon:HZU75_05300"/>
<accession>A0A7D5ZA03</accession>
<dbReference type="RefSeq" id="WP_180308116.1">
    <property type="nucleotide sequence ID" value="NZ_CP058952.1"/>
</dbReference>
<dbReference type="EMBL" id="CP058952">
    <property type="protein sequence ID" value="QLI80985.1"/>
    <property type="molecule type" value="Genomic_DNA"/>
</dbReference>
<reference evidence="1 2" key="1">
    <citation type="journal article" date="2016" name="Int. J. Syst. Evol. Microbiol.">
        <title>Chitinibacter fontanus sp. nov., isolated from a spring.</title>
        <authorList>
            <person name="Sheu S.Y."/>
            <person name="Li Y.S."/>
            <person name="Young C.C."/>
            <person name="Chen W.M."/>
        </authorList>
    </citation>
    <scope>NUCLEOTIDE SEQUENCE [LARGE SCALE GENOMIC DNA]</scope>
    <source>
        <strain evidence="1 2">STM-7</strain>
    </source>
</reference>
<gene>
    <name evidence="1" type="ORF">HZU75_05300</name>
</gene>
<protein>
    <submittedName>
        <fullName evidence="1">Uncharacterized protein</fullName>
    </submittedName>
</protein>
<organism evidence="1 2">
    <name type="scientific">Chitinibacter fontanus</name>
    <dbReference type="NCBI Taxonomy" id="1737446"/>
    <lineage>
        <taxon>Bacteria</taxon>
        <taxon>Pseudomonadati</taxon>
        <taxon>Pseudomonadota</taxon>
        <taxon>Betaproteobacteria</taxon>
        <taxon>Neisseriales</taxon>
        <taxon>Chitinibacteraceae</taxon>
        <taxon>Chitinibacter</taxon>
    </lineage>
</organism>
<keyword evidence="2" id="KW-1185">Reference proteome</keyword>